<dbReference type="SUPFAM" id="SSF46934">
    <property type="entry name" value="UBA-like"/>
    <property type="match status" value="1"/>
</dbReference>
<dbReference type="SUPFAM" id="SSF109993">
    <property type="entry name" value="VPS9 domain"/>
    <property type="match status" value="1"/>
</dbReference>
<dbReference type="OrthoDB" id="300289at2759"/>
<feature type="region of interest" description="Disordered" evidence="2">
    <location>
        <begin position="1"/>
        <end position="29"/>
    </location>
</feature>
<feature type="domain" description="VPS9" evidence="4">
    <location>
        <begin position="147"/>
        <end position="288"/>
    </location>
</feature>
<proteinExistence type="predicted"/>
<reference evidence="5 6" key="1">
    <citation type="submission" date="2016-03" db="EMBL/GenBank/DDBJ databases">
        <authorList>
            <person name="Devillers H."/>
        </authorList>
    </citation>
    <scope>NUCLEOTIDE SEQUENCE [LARGE SCALE GENOMIC DNA]</scope>
    <source>
        <strain evidence="5">CBS 11717</strain>
    </source>
</reference>
<feature type="compositionally biased region" description="Basic and acidic residues" evidence="2">
    <location>
        <begin position="1"/>
        <end position="12"/>
    </location>
</feature>
<keyword evidence="6" id="KW-1185">Reference proteome</keyword>
<dbReference type="InterPro" id="IPR037191">
    <property type="entry name" value="VPS9_dom_sf"/>
</dbReference>
<dbReference type="InterPro" id="IPR003123">
    <property type="entry name" value="VPS9"/>
</dbReference>
<dbReference type="Gene3D" id="1.10.246.120">
    <property type="match status" value="1"/>
</dbReference>
<dbReference type="PANTHER" id="PTHR23101:SF25">
    <property type="entry name" value="GTPASE-ACTIVATING PROTEIN AND VPS9 DOMAIN-CONTAINING PROTEIN 1"/>
    <property type="match status" value="1"/>
</dbReference>
<dbReference type="InterPro" id="IPR045046">
    <property type="entry name" value="Vps9-like"/>
</dbReference>
<dbReference type="SMART" id="SM00167">
    <property type="entry name" value="VPS9"/>
    <property type="match status" value="1"/>
</dbReference>
<evidence type="ECO:0000259" key="4">
    <source>
        <dbReference type="PROSITE" id="PS51205"/>
    </source>
</evidence>
<dbReference type="SMART" id="SM00546">
    <property type="entry name" value="CUE"/>
    <property type="match status" value="1"/>
</dbReference>
<dbReference type="GO" id="GO:0016192">
    <property type="term" value="P:vesicle-mediated transport"/>
    <property type="evidence" value="ECO:0007669"/>
    <property type="project" value="InterPro"/>
</dbReference>
<dbReference type="InterPro" id="IPR003892">
    <property type="entry name" value="CUE"/>
</dbReference>
<feature type="domain" description="CUE" evidence="3">
    <location>
        <begin position="409"/>
        <end position="452"/>
    </location>
</feature>
<dbReference type="AlphaFoldDB" id="A0A1G4JSS8"/>
<organism evidence="5 6">
    <name type="scientific">Lachancea mirantina</name>
    <dbReference type="NCBI Taxonomy" id="1230905"/>
    <lineage>
        <taxon>Eukaryota</taxon>
        <taxon>Fungi</taxon>
        <taxon>Dikarya</taxon>
        <taxon>Ascomycota</taxon>
        <taxon>Saccharomycotina</taxon>
        <taxon>Saccharomycetes</taxon>
        <taxon>Saccharomycetales</taxon>
        <taxon>Saccharomycetaceae</taxon>
        <taxon>Lachancea</taxon>
    </lineage>
</organism>
<evidence type="ECO:0000256" key="2">
    <source>
        <dbReference type="SAM" id="MobiDB-lite"/>
    </source>
</evidence>
<dbReference type="FunFam" id="1.10.246.120:FF:000004">
    <property type="entry name" value="Vacuolar sorting protein"/>
    <property type="match status" value="1"/>
</dbReference>
<evidence type="ECO:0000313" key="6">
    <source>
        <dbReference type="Proteomes" id="UP000191024"/>
    </source>
</evidence>
<keyword evidence="1" id="KW-0833">Ubl conjugation pathway</keyword>
<dbReference type="InterPro" id="IPR041804">
    <property type="entry name" value="Vps9_CUE"/>
</dbReference>
<dbReference type="EMBL" id="LT598465">
    <property type="protein sequence ID" value="SCU93942.1"/>
    <property type="molecule type" value="Genomic_DNA"/>
</dbReference>
<dbReference type="GO" id="GO:0005085">
    <property type="term" value="F:guanyl-nucleotide exchange factor activity"/>
    <property type="evidence" value="ECO:0007669"/>
    <property type="project" value="InterPro"/>
</dbReference>
<feature type="compositionally biased region" description="Basic and acidic residues" evidence="2">
    <location>
        <begin position="306"/>
        <end position="326"/>
    </location>
</feature>
<dbReference type="PROSITE" id="PS51205">
    <property type="entry name" value="VPS9"/>
    <property type="match status" value="1"/>
</dbReference>
<feature type="compositionally biased region" description="Basic and acidic residues" evidence="2">
    <location>
        <begin position="20"/>
        <end position="29"/>
    </location>
</feature>
<protein>
    <submittedName>
        <fullName evidence="5">LAMI_0E16138g1_1</fullName>
    </submittedName>
</protein>
<dbReference type="GO" id="GO:0031267">
    <property type="term" value="F:small GTPase binding"/>
    <property type="evidence" value="ECO:0007669"/>
    <property type="project" value="TreeGrafter"/>
</dbReference>
<evidence type="ECO:0000256" key="1">
    <source>
        <dbReference type="ARBA" id="ARBA00022786"/>
    </source>
</evidence>
<dbReference type="Proteomes" id="UP000191024">
    <property type="component" value="Chromosome E"/>
</dbReference>
<sequence>MNKTSEGNRGREVGQQLRTENMENGKDAGLENEEDETFYDFQLFITQMKDPRAEPIVKYTRSFLHNFVTQKSLWSASEQVKLINDFKEFIYSKLALYEPFKGLDKAKFHNAKEGIEKLIMSKLYSRCFSPCLADESEALDASHARDLEEDKELADKALEYRFLLPNHLEVSDKFLPKIDAFAKMAGKELGRVNQYRAPRDKMVCILNACKVIFGFLKHSKLSNKGADAFIPMLIYAVLKSDVSCLESNLNYVERFRSPDSMRGESAYYLSSLQAAADFILHLNRESLSISDTEEFETLYAENKLQADQERARRDTHEGPGSEAEHYRRVRSPSPTRDIMGSVFSKVTEIFSPSPTPALPETDESVTAPATFVSPRNLSTAIANSTAAANSTSDNEAAATELARKMEQEENTRVFDSLQSMFPEMDQDLISDVCIAKKYRIGVCVDVLLTLSN</sequence>
<dbReference type="GO" id="GO:0043130">
    <property type="term" value="F:ubiquitin binding"/>
    <property type="evidence" value="ECO:0007669"/>
    <property type="project" value="InterPro"/>
</dbReference>
<dbReference type="STRING" id="1230905.A0A1G4JSS8"/>
<dbReference type="PROSITE" id="PS51140">
    <property type="entry name" value="CUE"/>
    <property type="match status" value="1"/>
</dbReference>
<dbReference type="Gene3D" id="1.20.1050.80">
    <property type="entry name" value="VPS9 domain"/>
    <property type="match status" value="1"/>
</dbReference>
<dbReference type="CDD" id="cd14369">
    <property type="entry name" value="CUE_VPS9_like"/>
    <property type="match status" value="1"/>
</dbReference>
<dbReference type="PANTHER" id="PTHR23101">
    <property type="entry name" value="RAB GDP/GTP EXCHANGE FACTOR"/>
    <property type="match status" value="1"/>
</dbReference>
<evidence type="ECO:0000313" key="5">
    <source>
        <dbReference type="EMBL" id="SCU93942.1"/>
    </source>
</evidence>
<gene>
    <name evidence="5" type="ORF">LAMI_0E16138G</name>
</gene>
<accession>A0A1G4JSS8</accession>
<evidence type="ECO:0000259" key="3">
    <source>
        <dbReference type="PROSITE" id="PS51140"/>
    </source>
</evidence>
<dbReference type="GO" id="GO:0005829">
    <property type="term" value="C:cytosol"/>
    <property type="evidence" value="ECO:0007669"/>
    <property type="project" value="TreeGrafter"/>
</dbReference>
<feature type="region of interest" description="Disordered" evidence="2">
    <location>
        <begin position="306"/>
        <end position="334"/>
    </location>
</feature>
<dbReference type="InterPro" id="IPR009060">
    <property type="entry name" value="UBA-like_sf"/>
</dbReference>
<dbReference type="Pfam" id="PF02204">
    <property type="entry name" value="VPS9"/>
    <property type="match status" value="1"/>
</dbReference>
<dbReference type="Gene3D" id="1.10.8.10">
    <property type="entry name" value="DNA helicase RuvA subunit, C-terminal domain"/>
    <property type="match status" value="1"/>
</dbReference>
<dbReference type="Pfam" id="PF02845">
    <property type="entry name" value="CUE"/>
    <property type="match status" value="1"/>
</dbReference>
<dbReference type="Pfam" id="PF18151">
    <property type="entry name" value="DUF5601"/>
    <property type="match status" value="1"/>
</dbReference>
<name>A0A1G4JSS8_9SACH</name>
<dbReference type="GO" id="GO:0030139">
    <property type="term" value="C:endocytic vesicle"/>
    <property type="evidence" value="ECO:0007669"/>
    <property type="project" value="TreeGrafter"/>
</dbReference>
<dbReference type="InterPro" id="IPR041545">
    <property type="entry name" value="DUF5601"/>
</dbReference>